<evidence type="ECO:0000256" key="2">
    <source>
        <dbReference type="ARBA" id="ARBA00009422"/>
    </source>
</evidence>
<feature type="transmembrane region" description="Helical" evidence="7">
    <location>
        <begin position="2232"/>
        <end position="2249"/>
    </location>
</feature>
<reference evidence="10" key="1">
    <citation type="submission" date="2015-05" db="EMBL/GenBank/DDBJ databases">
        <authorList>
            <person name="Fogelqvist Johan"/>
        </authorList>
    </citation>
    <scope>NUCLEOTIDE SEQUENCE [LARGE SCALE GENOMIC DNA]</scope>
</reference>
<comment type="subcellular location">
    <subcellularLocation>
        <location evidence="1">Membrane</location>
        <topology evidence="1">Multi-pass membrane protein</topology>
    </subcellularLocation>
</comment>
<feature type="compositionally biased region" description="Low complexity" evidence="6">
    <location>
        <begin position="114"/>
        <end position="134"/>
    </location>
</feature>
<accession>A0A0G4KJ27</accession>
<dbReference type="GO" id="GO:0030897">
    <property type="term" value="C:HOPS complex"/>
    <property type="evidence" value="ECO:0007669"/>
    <property type="project" value="TreeGrafter"/>
</dbReference>
<feature type="transmembrane region" description="Helical" evidence="7">
    <location>
        <begin position="2017"/>
        <end position="2034"/>
    </location>
</feature>
<dbReference type="EMBL" id="CVQI01000891">
    <property type="protein sequence ID" value="CRK02904.1"/>
    <property type="molecule type" value="Genomic_DNA"/>
</dbReference>
<proteinExistence type="inferred from homology"/>
<feature type="transmembrane region" description="Helical" evidence="7">
    <location>
        <begin position="1896"/>
        <end position="1913"/>
    </location>
</feature>
<feature type="compositionally biased region" description="Basic and acidic residues" evidence="6">
    <location>
        <begin position="41"/>
        <end position="50"/>
    </location>
</feature>
<dbReference type="InterPro" id="IPR036322">
    <property type="entry name" value="WD40_repeat_dom_sf"/>
</dbReference>
<feature type="domain" description="Vacuolar protein sorting-associated protein 8 central" evidence="8">
    <location>
        <begin position="1473"/>
        <end position="1674"/>
    </location>
</feature>
<dbReference type="GO" id="GO:0034058">
    <property type="term" value="P:endosomal vesicle fusion"/>
    <property type="evidence" value="ECO:0007669"/>
    <property type="project" value="TreeGrafter"/>
</dbReference>
<dbReference type="InterPro" id="IPR025941">
    <property type="entry name" value="Vps8_central_dom"/>
</dbReference>
<evidence type="ECO:0000256" key="6">
    <source>
        <dbReference type="SAM" id="MobiDB-lite"/>
    </source>
</evidence>
<keyword evidence="5 7" id="KW-0472">Membrane</keyword>
<dbReference type="Gene3D" id="2.130.10.10">
    <property type="entry name" value="YVTN repeat-like/Quinoprotein amine dehydrogenase"/>
    <property type="match status" value="1"/>
</dbReference>
<feature type="region of interest" description="Disordered" evidence="6">
    <location>
        <begin position="1"/>
        <end position="73"/>
    </location>
</feature>
<evidence type="ECO:0000256" key="5">
    <source>
        <dbReference type="ARBA" id="ARBA00023136"/>
    </source>
</evidence>
<gene>
    <name evidence="9" type="ORF">BN1723_008802</name>
</gene>
<dbReference type="InterPro" id="IPR004299">
    <property type="entry name" value="MBOAT_fam"/>
</dbReference>
<dbReference type="InterPro" id="IPR045111">
    <property type="entry name" value="Vps41/Vps8"/>
</dbReference>
<sequence length="2515" mass="282713">MSPPPTESDEGHGRTMAENYDSSSPDTSQSIIEEDSTGASNHDDVLHLAEEQDTQLNHALEPPNPVETGITANRYRQILRGQVDDVSEDGSVDALPRRVGSPIDSLLSVPDDTPSIAGSGVSSPGSSVLPSVASRPGLSSPTPSFRPFDRRFQSRLSSSFTGSPRPSSPAFLSTHSRNASLSSQIIFSKDDTEVQTPPWEVVRWTKLKKMNSQAFSEAGKRNFGVPTCIAVSASIVLGTSKGIILMFDYNQNLKTILGPGTKAVESGAITSIAISADHSTIAGGHANGSIFTWNTSRASRPFLQIPHLEPSQMQNRTEDGHVPNVAVTHLGFLGTRHTALVSADDKGMAFSHLATRGTGALGRTVKTTRILGRYPDAPAPVGKTMRPSTVLAFASCPLGNTERATDSVGLTAMLTPYLLVIVSTTPLAQTQHKSARPKDVAQHSAMTGCLAWFPAVKLKVPDHTTGSDISKVKLVYCWSNVLTILDVDEIPSDNKDKPPTLTFKSRNRWKCEEAIVAVQWLSRSVLTVLTITQQLIVLEDRSMRMTDGFDLIHKYIYHVDLFSKQLHSLVEQHDEGDTSMHGVVADAFYMSFKAYKGRLFLLGFNDVSIGSLSNWADRLIALMENGDYIAAIRLATSYYTGDAEKLTVGLPEDTALRHSMVHDKLMEIMSASLKYAFSQRQKDPTVVDETHLQELAEICFVACQSVGDLDFLFDEMYEWYEDASVEGIFLETLEPHILERTITIVPPGVIKSMVTYFVTKGWESRLEEMIVHMETTTLDLDQITLLCKQHRLYDALIYVWNQALGDHITPLIDLLSLLVPLMSNGEYPSSNDMDDQYSADAVKMFPYLSYTLTGRIYPTGEYLDDTAGPKAKAEIYWFLFSGNSVTWPRGSKRRFLTRPSQASEPSFPYLRLILKFDAPSFLSALNEAFEDSYLNNSPEKHTGTVDGDMPEEQIFGMTVDRQYVVSILLEIMNPGDFAPEDTIYLDMFIARNLPKFPQYLLFPGSTLRRILTGLCNYPGEDLAEDAQLSAEYLFIFTWDTSRASRPFLQIPHLEPSQMQNRTEDGHVPNVAVTHLGFLGTRHTALVSADDKGMAFSHLATRGTGALGRTVKTTRILGRYPDAPAPVGKTMRPSTVLAFASCPLGNTERATDSVGLTAMLTPYLLVIVSTTPLAQTQHKSARPKDVAQHSAMTGCLAWFPAVKLKVPDHTTGSDISKVKLVYCWSNVLTILDVDEIPSDNKDKPSTLTFKSRNRWKCDEAIVAVQWLSRSVLTVLTITQQLIVLEDRSMRMTDGFDLIHKYIYHVDIFSKQLHSLVEQHDEGDTSMHGVVADAFYMSFKAYKGRLFLLGFNDVSIGSLSNWADRLIALMENGDYIAAIRLATSYYTGDTEKLTVGLPEDTALRHSMVHDKLMEIMSASLKYAFSQRQKDPTVVDETHLQELAEMCFVACQSVGDLDFLFDEMYEWYEDAGVEGIFLETLEPHILERTITVAPPGVIKSMVTYFVTKGWESRLEEMIVHMETTTLDLDQVTLLCKQHRLYDALIYVWNQALGDHITPLIDLLSLLVPLMGNGEYPSSDDTDDQYSADAVKMFPYLSYTLTGRIYPTGEYLDDTAGPKAKAEIYWFLFSGNSVTWPRGSKRRFLTRPSQASEPSFPYLRLILKFDAPSFLSALNEAFEDSYLNNSPEKHTGTVDGDMPEEQIFGMTVDRQYIVSILLEIMNPGDFAPEDTIYLDMKHVPTATWAFNIVTLFANETFQGYHFKQIAQWLSPVSADIHAAQPFLVQWGATLDSYGGLNPRWEVLFNLTILRLISFNLDYYWSLDSRSGSPLEKKQLDPSNLSERDRIAIPAEPQDFTWRNYVAYAIYAPLYLVGPIMTFNDFISQLKHRSASIERPRTARYAIRFMLTLLAMEVILHYDYVGAISHAAPVWADYTAAQLSLLSFFNLHLIWLKLLLPWRLFRLWALLDGVDPPENMIRCVSNNFSTKSFWKAWHRSYNRWLIRYIYVPLGGADFAGGWRRSVRSVATFLLVFTFVALWHDIRLRLLIWGWLIVLFMMPEVIAGFLFPAKKYTAKQYRMLSGAGAVANVSYGSAEETCAHGDLGLQHHHALCQRDFPGPFLVQWGATLDSYGGLNPRWEVLFNLTILRLISFNLDYYWSLDSRSGSPLEKKQLDPSNLSERDRIAIPAEPQDFTWRNYVAYAIYAPLYLVGPIMTFNDFISQLKHRSASIEGPRTARYAIRFVFTLLAMEVILHYDYVGAISHAAPVWADYTAAQLSLLSFFNLHLIWLKLLLPWRLFRLWALLDGVDPPENMIRCVSNNFSTKSFWKAWHRSYNRWLIRYIYVPLGGADFAGWRRSVRSVATFLLVFTFVALWHDIRLRLLIWGWLIVLFMMPEVIAGFLFPAKKYTAKQYRMLSGAGAVANVIMMIMANLVGFAVGLDGLQVILYQILHDWSGLLFLVTACGALFVGIQVMFEAILYQILHDWSGLLFLVTACGALFVGIQVMFEIREAELRKGISLKC</sequence>
<feature type="transmembrane region" description="Helical" evidence="7">
    <location>
        <begin position="1856"/>
        <end position="1875"/>
    </location>
</feature>
<feature type="transmembrane region" description="Helical" evidence="7">
    <location>
        <begin position="2408"/>
        <end position="2430"/>
    </location>
</feature>
<dbReference type="Proteomes" id="UP000045706">
    <property type="component" value="Unassembled WGS sequence"/>
</dbReference>
<feature type="region of interest" description="Disordered" evidence="6">
    <location>
        <begin position="156"/>
        <end position="175"/>
    </location>
</feature>
<protein>
    <recommendedName>
        <fullName evidence="8">Vacuolar protein sorting-associated protein 8 central domain-containing protein</fullName>
    </recommendedName>
</protein>
<dbReference type="SUPFAM" id="SSF50978">
    <property type="entry name" value="WD40 repeat-like"/>
    <property type="match status" value="1"/>
</dbReference>
<keyword evidence="3 7" id="KW-0812">Transmembrane</keyword>
<feature type="transmembrane region" description="Helical" evidence="7">
    <location>
        <begin position="2479"/>
        <end position="2500"/>
    </location>
</feature>
<feature type="transmembrane region" description="Helical" evidence="7">
    <location>
        <begin position="2450"/>
        <end position="2472"/>
    </location>
</feature>
<evidence type="ECO:0000313" key="10">
    <source>
        <dbReference type="Proteomes" id="UP000045706"/>
    </source>
</evidence>
<dbReference type="Pfam" id="PF23410">
    <property type="entry name" value="Beta-prop_VPS8"/>
    <property type="match status" value="2"/>
</dbReference>
<feature type="transmembrane region" description="Helical" evidence="7">
    <location>
        <begin position="1933"/>
        <end position="1951"/>
    </location>
</feature>
<dbReference type="PANTHER" id="PTHR12616">
    <property type="entry name" value="VACUOLAR PROTEIN SORTING VPS41"/>
    <property type="match status" value="1"/>
</dbReference>
<feature type="region of interest" description="Disordered" evidence="6">
    <location>
        <begin position="86"/>
        <end position="148"/>
    </location>
</feature>
<name>A0A0G4KJ27_VERLO</name>
<evidence type="ECO:0000256" key="3">
    <source>
        <dbReference type="ARBA" id="ARBA00022692"/>
    </source>
</evidence>
<evidence type="ECO:0000256" key="1">
    <source>
        <dbReference type="ARBA" id="ARBA00004141"/>
    </source>
</evidence>
<organism evidence="9 10">
    <name type="scientific">Verticillium longisporum</name>
    <name type="common">Verticillium dahliae var. longisporum</name>
    <dbReference type="NCBI Taxonomy" id="100787"/>
    <lineage>
        <taxon>Eukaryota</taxon>
        <taxon>Fungi</taxon>
        <taxon>Dikarya</taxon>
        <taxon>Ascomycota</taxon>
        <taxon>Pezizomycotina</taxon>
        <taxon>Sordariomycetes</taxon>
        <taxon>Hypocreomycetidae</taxon>
        <taxon>Glomerellales</taxon>
        <taxon>Plectosphaerellaceae</taxon>
        <taxon>Verticillium</taxon>
    </lineage>
</organism>
<feature type="domain" description="Vacuolar protein sorting-associated protein 8 central" evidence="8">
    <location>
        <begin position="728"/>
        <end position="929"/>
    </location>
</feature>
<feature type="transmembrane region" description="Helical" evidence="7">
    <location>
        <begin position="2040"/>
        <end position="2063"/>
    </location>
</feature>
<dbReference type="Pfam" id="PF03062">
    <property type="entry name" value="MBOAT"/>
    <property type="match status" value="2"/>
</dbReference>
<feature type="compositionally biased region" description="Polar residues" evidence="6">
    <location>
        <begin position="20"/>
        <end position="31"/>
    </location>
</feature>
<evidence type="ECO:0000259" key="8">
    <source>
        <dbReference type="Pfam" id="PF12816"/>
    </source>
</evidence>
<feature type="transmembrane region" description="Helical" evidence="7">
    <location>
        <begin position="2352"/>
        <end position="2369"/>
    </location>
</feature>
<dbReference type="Pfam" id="PF12816">
    <property type="entry name" value="TPR_Vps8"/>
    <property type="match status" value="2"/>
</dbReference>
<dbReference type="PANTHER" id="PTHR12616:SF8">
    <property type="entry name" value="VACUOLAR PROTEIN SORTING-ASSOCIATED PROTEIN 8 HOMOLOG"/>
    <property type="match status" value="1"/>
</dbReference>
<dbReference type="GO" id="GO:0006623">
    <property type="term" value="P:protein targeting to vacuole"/>
    <property type="evidence" value="ECO:0007669"/>
    <property type="project" value="InterPro"/>
</dbReference>
<evidence type="ECO:0000256" key="7">
    <source>
        <dbReference type="SAM" id="Phobius"/>
    </source>
</evidence>
<feature type="compositionally biased region" description="Low complexity" evidence="6">
    <location>
        <begin position="157"/>
        <end position="169"/>
    </location>
</feature>
<comment type="similarity">
    <text evidence="2">Belongs to the VPS8 family.</text>
</comment>
<keyword evidence="4 7" id="KW-1133">Transmembrane helix</keyword>
<evidence type="ECO:0000256" key="4">
    <source>
        <dbReference type="ARBA" id="ARBA00022989"/>
    </source>
</evidence>
<evidence type="ECO:0000313" key="9">
    <source>
        <dbReference type="EMBL" id="CRK02904.1"/>
    </source>
</evidence>
<dbReference type="GO" id="GO:0005770">
    <property type="term" value="C:late endosome"/>
    <property type="evidence" value="ECO:0007669"/>
    <property type="project" value="TreeGrafter"/>
</dbReference>
<feature type="transmembrane region" description="Helical" evidence="7">
    <location>
        <begin position="2269"/>
        <end position="2287"/>
    </location>
</feature>
<dbReference type="InterPro" id="IPR015943">
    <property type="entry name" value="WD40/YVTN_repeat-like_dom_sf"/>
</dbReference>
<feature type="transmembrane region" description="Helical" evidence="7">
    <location>
        <begin position="2375"/>
        <end position="2396"/>
    </location>
</feature>